<evidence type="ECO:0000313" key="1">
    <source>
        <dbReference type="EMBL" id="CAF1866750.1"/>
    </source>
</evidence>
<feature type="non-terminal residue" evidence="1">
    <location>
        <position position="60"/>
    </location>
</feature>
<reference evidence="1" key="1">
    <citation type="submission" date="2021-01" db="EMBL/GenBank/DDBJ databases">
        <authorList>
            <consortium name="Genoscope - CEA"/>
            <person name="William W."/>
        </authorList>
    </citation>
    <scope>NUCLEOTIDE SEQUENCE</scope>
</reference>
<dbReference type="EMBL" id="HG994368">
    <property type="protein sequence ID" value="CAF1866750.1"/>
    <property type="molecule type" value="Genomic_DNA"/>
</dbReference>
<gene>
    <name evidence="1" type="ORF">DARMORV10_C04P63130.1</name>
</gene>
<dbReference type="Proteomes" id="UP001295469">
    <property type="component" value="Chromosome C04"/>
</dbReference>
<accession>A0A816JXM7</accession>
<dbReference type="AlphaFoldDB" id="A0A816JXM7"/>
<organism evidence="1">
    <name type="scientific">Brassica napus</name>
    <name type="common">Rape</name>
    <dbReference type="NCBI Taxonomy" id="3708"/>
    <lineage>
        <taxon>Eukaryota</taxon>
        <taxon>Viridiplantae</taxon>
        <taxon>Streptophyta</taxon>
        <taxon>Embryophyta</taxon>
        <taxon>Tracheophyta</taxon>
        <taxon>Spermatophyta</taxon>
        <taxon>Magnoliopsida</taxon>
        <taxon>eudicotyledons</taxon>
        <taxon>Gunneridae</taxon>
        <taxon>Pentapetalae</taxon>
        <taxon>rosids</taxon>
        <taxon>malvids</taxon>
        <taxon>Brassicales</taxon>
        <taxon>Brassicaceae</taxon>
        <taxon>Brassiceae</taxon>
        <taxon>Brassica</taxon>
    </lineage>
</organism>
<protein>
    <submittedName>
        <fullName evidence="1">(rape) hypothetical protein</fullName>
    </submittedName>
</protein>
<sequence length="60" mass="6673">MPEFARVASDGVVSWSSKRVKLLNFLNSGVPLKCVAHHGGTDSITRQVRRKTHQARSLNK</sequence>
<proteinExistence type="predicted"/>
<name>A0A816JXM7_BRANA</name>